<proteinExistence type="predicted"/>
<feature type="disulfide bond" evidence="4">
    <location>
        <begin position="252"/>
        <end position="295"/>
    </location>
</feature>
<dbReference type="InterPro" id="IPR051503">
    <property type="entry name" value="ComplSys_Reg/VirEntry_Med"/>
</dbReference>
<evidence type="ECO:0000313" key="7">
    <source>
        <dbReference type="EMBL" id="TFK14806.1"/>
    </source>
</evidence>
<comment type="caution">
    <text evidence="4">Lacks conserved residue(s) required for the propagation of feature annotation.</text>
</comment>
<dbReference type="PROSITE" id="PS50923">
    <property type="entry name" value="SUSHI"/>
    <property type="match status" value="4"/>
</dbReference>
<dbReference type="SMART" id="SM00032">
    <property type="entry name" value="CCP"/>
    <property type="match status" value="4"/>
</dbReference>
<keyword evidence="8" id="KW-1185">Reference proteome</keyword>
<reference evidence="7 8" key="2">
    <citation type="submission" date="2019-04" db="EMBL/GenBank/DDBJ databases">
        <title>The genome sequence of big-headed turtle.</title>
        <authorList>
            <person name="Gong S."/>
        </authorList>
    </citation>
    <scope>NUCLEOTIDE SEQUENCE [LARGE SCALE GENOMIC DNA]</scope>
    <source>
        <strain evidence="7">DO16091913</strain>
        <tissue evidence="7">Muscle</tissue>
    </source>
</reference>
<feature type="domain" description="Sushi" evidence="6">
    <location>
        <begin position="126"/>
        <end position="184"/>
    </location>
</feature>
<dbReference type="CDD" id="cd00033">
    <property type="entry name" value="CCP"/>
    <property type="match status" value="3"/>
</dbReference>
<evidence type="ECO:0000256" key="4">
    <source>
        <dbReference type="PROSITE-ProRule" id="PRU00302"/>
    </source>
</evidence>
<dbReference type="EMBL" id="QXTE01000008">
    <property type="protein sequence ID" value="TFK14806.1"/>
    <property type="molecule type" value="Genomic_DNA"/>
</dbReference>
<dbReference type="STRING" id="55544.A0A4D9EW30"/>
<feature type="domain" description="Sushi" evidence="6">
    <location>
        <begin position="250"/>
        <end position="308"/>
    </location>
</feature>
<dbReference type="SUPFAM" id="SSF57535">
    <property type="entry name" value="Complement control module/SCR domain"/>
    <property type="match status" value="6"/>
</dbReference>
<feature type="domain" description="Sushi" evidence="6">
    <location>
        <begin position="75"/>
        <end position="125"/>
    </location>
</feature>
<dbReference type="FunFam" id="2.10.70.10:FF:000026">
    <property type="entry name" value="Complement inhibitory factor H"/>
    <property type="match status" value="1"/>
</dbReference>
<keyword evidence="2 5" id="KW-0732">Signal</keyword>
<dbReference type="InterPro" id="IPR000436">
    <property type="entry name" value="Sushi_SCR_CCP_dom"/>
</dbReference>
<dbReference type="AlphaFoldDB" id="A0A4D9EW30"/>
<feature type="domain" description="Sushi" evidence="6">
    <location>
        <begin position="21"/>
        <end position="74"/>
    </location>
</feature>
<evidence type="ECO:0000313" key="8">
    <source>
        <dbReference type="Proteomes" id="UP000297703"/>
    </source>
</evidence>
<dbReference type="Gene3D" id="2.10.70.10">
    <property type="entry name" value="Complement Module, domain 1"/>
    <property type="match status" value="6"/>
</dbReference>
<feature type="signal peptide" evidence="5">
    <location>
        <begin position="1"/>
        <end position="20"/>
    </location>
</feature>
<evidence type="ECO:0000256" key="5">
    <source>
        <dbReference type="SAM" id="SignalP"/>
    </source>
</evidence>
<dbReference type="Pfam" id="PF00084">
    <property type="entry name" value="Sushi"/>
    <property type="match status" value="4"/>
</dbReference>
<evidence type="ECO:0000256" key="2">
    <source>
        <dbReference type="ARBA" id="ARBA00022729"/>
    </source>
</evidence>
<reference evidence="7 8" key="1">
    <citation type="submission" date="2019-04" db="EMBL/GenBank/DDBJ databases">
        <title>Draft genome of the big-headed turtle Platysternon megacephalum.</title>
        <authorList>
            <person name="Gong S."/>
        </authorList>
    </citation>
    <scope>NUCLEOTIDE SEQUENCE [LARGE SCALE GENOMIC DNA]</scope>
    <source>
        <strain evidence="7">DO16091913</strain>
        <tissue evidence="7">Muscle</tissue>
    </source>
</reference>
<dbReference type="InterPro" id="IPR035976">
    <property type="entry name" value="Sushi/SCR/CCP_sf"/>
</dbReference>
<dbReference type="OrthoDB" id="9984531at2759"/>
<comment type="caution">
    <text evidence="7">The sequence shown here is derived from an EMBL/GenBank/DDBJ whole genome shotgun (WGS) entry which is preliminary data.</text>
</comment>
<feature type="disulfide bond" evidence="4">
    <location>
        <begin position="128"/>
        <end position="171"/>
    </location>
</feature>
<sequence>MTQLGYITILVLWACSTALAISCGNIENGRVKPSSFFHRRKRTFECNAGYIAENDNNRIECTSSGWSPVPRCIPIQCGRIENGKIVDKVEEKTTFQCNHGYKSENGINETTCTSEGWSPVPICIVQECPHPPDIDLAEIVSGEKAEYQEEDVVQYRCYPGYTLAGPERITCNGEKWTPPPKCLAPCIITRQQLETKKLLLSNGRRRTVLIQSDQTMEFLCGEHSDLKIPYLIKCVDGHMDLPTCISGTGEKCGRPPTIENGDITTFSLKEYAFGSSIEYRCQHYYIIEGERKSYCYNGIWTKVPVCLEPCVITQEDMRSHNIDLKWASAQKLYVSHGDFVEFKCRSSLFPNSSNNYRVQCNAGQIPYPQCT</sequence>
<keyword evidence="1 4" id="KW-0768">Sushi</keyword>
<dbReference type="Proteomes" id="UP000297703">
    <property type="component" value="Unassembled WGS sequence"/>
</dbReference>
<dbReference type="PANTHER" id="PTHR45785:SF7">
    <property type="entry name" value="COMPLEMENT FACTOR H"/>
    <property type="match status" value="1"/>
</dbReference>
<organism evidence="7 8">
    <name type="scientific">Platysternon megacephalum</name>
    <name type="common">big-headed turtle</name>
    <dbReference type="NCBI Taxonomy" id="55544"/>
    <lineage>
        <taxon>Eukaryota</taxon>
        <taxon>Metazoa</taxon>
        <taxon>Chordata</taxon>
        <taxon>Craniata</taxon>
        <taxon>Vertebrata</taxon>
        <taxon>Euteleostomi</taxon>
        <taxon>Archelosauria</taxon>
        <taxon>Testudinata</taxon>
        <taxon>Testudines</taxon>
        <taxon>Cryptodira</taxon>
        <taxon>Durocryptodira</taxon>
        <taxon>Testudinoidea</taxon>
        <taxon>Platysternidae</taxon>
        <taxon>Platysternon</taxon>
    </lineage>
</organism>
<evidence type="ECO:0000256" key="1">
    <source>
        <dbReference type="ARBA" id="ARBA00022659"/>
    </source>
</evidence>
<accession>A0A4D9EW30</accession>
<gene>
    <name evidence="7" type="ORF">DR999_PMT01834</name>
</gene>
<name>A0A4D9EW30_9SAUR</name>
<keyword evidence="3 4" id="KW-1015">Disulfide bond</keyword>
<protein>
    <submittedName>
        <fullName evidence="7">RING finger protein 219</fullName>
    </submittedName>
</protein>
<evidence type="ECO:0000259" key="6">
    <source>
        <dbReference type="PROSITE" id="PS50923"/>
    </source>
</evidence>
<feature type="chain" id="PRO_5020041958" evidence="5">
    <location>
        <begin position="21"/>
        <end position="371"/>
    </location>
</feature>
<evidence type="ECO:0000256" key="3">
    <source>
        <dbReference type="ARBA" id="ARBA00023157"/>
    </source>
</evidence>
<dbReference type="PANTHER" id="PTHR45785">
    <property type="entry name" value="COMPLEMENT FACTOR H-RELATED"/>
    <property type="match status" value="1"/>
</dbReference>